<proteinExistence type="predicted"/>
<feature type="domain" description="SEA" evidence="4">
    <location>
        <begin position="199"/>
        <end position="308"/>
    </location>
</feature>
<keyword evidence="6" id="KW-1185">Reference proteome</keyword>
<dbReference type="GeneTree" id="ENSGT00940000163276"/>
<dbReference type="SUPFAM" id="SSF82671">
    <property type="entry name" value="SEA domain"/>
    <property type="match status" value="1"/>
</dbReference>
<feature type="transmembrane region" description="Helical" evidence="2">
    <location>
        <begin position="403"/>
        <end position="427"/>
    </location>
</feature>
<dbReference type="Gene3D" id="2.10.25.10">
    <property type="entry name" value="Laminin"/>
    <property type="match status" value="1"/>
</dbReference>
<dbReference type="InterPro" id="IPR036364">
    <property type="entry name" value="SEA_dom_sf"/>
</dbReference>
<dbReference type="Ensembl" id="ENSXETT00000123864">
    <property type="protein sequence ID" value="ENSXETP00000103798"/>
    <property type="gene ID" value="ENSXETG00000048529"/>
</dbReference>
<dbReference type="KEGG" id="xtr:116409832"/>
<keyword evidence="3" id="KW-0732">Signal</keyword>
<dbReference type="Gene3D" id="3.30.70.960">
    <property type="entry name" value="SEA domain"/>
    <property type="match status" value="1"/>
</dbReference>
<feature type="signal peptide" evidence="3">
    <location>
        <begin position="1"/>
        <end position="18"/>
    </location>
</feature>
<dbReference type="PANTHER" id="PTHR37999:SF4">
    <property type="entry name" value="MUCIN-3B-LIKE"/>
    <property type="match status" value="1"/>
</dbReference>
<keyword evidence="2" id="KW-0472">Membrane</keyword>
<evidence type="ECO:0000313" key="7">
    <source>
        <dbReference type="RefSeq" id="XP_031755360.1"/>
    </source>
</evidence>
<dbReference type="InterPro" id="IPR000082">
    <property type="entry name" value="SEA_dom"/>
</dbReference>
<keyword evidence="2" id="KW-1133">Transmembrane helix</keyword>
<dbReference type="CDD" id="cd00054">
    <property type="entry name" value="EGF_CA"/>
    <property type="match status" value="1"/>
</dbReference>
<dbReference type="AlphaFoldDB" id="A0A803J7K9"/>
<dbReference type="Proteomes" id="UP000008143">
    <property type="component" value="Chromosome 3"/>
</dbReference>
<evidence type="ECO:0000313" key="5">
    <source>
        <dbReference type="Ensembl" id="ENSXETP00000103798"/>
    </source>
</evidence>
<dbReference type="RefSeq" id="XP_031755360.1">
    <property type="nucleotide sequence ID" value="XM_031899500.1"/>
</dbReference>
<dbReference type="PROSITE" id="PS00022">
    <property type="entry name" value="EGF_1"/>
    <property type="match status" value="1"/>
</dbReference>
<evidence type="ECO:0000313" key="6">
    <source>
        <dbReference type="Proteomes" id="UP000008143"/>
    </source>
</evidence>
<evidence type="ECO:0000256" key="2">
    <source>
        <dbReference type="SAM" id="Phobius"/>
    </source>
</evidence>
<dbReference type="InterPro" id="IPR000742">
    <property type="entry name" value="EGF"/>
</dbReference>
<dbReference type="SUPFAM" id="SSF57196">
    <property type="entry name" value="EGF/Laminin"/>
    <property type="match status" value="1"/>
</dbReference>
<organism evidence="5">
    <name type="scientific">Xenopus tropicalis</name>
    <name type="common">Western clawed frog</name>
    <name type="synonym">Silurana tropicalis</name>
    <dbReference type="NCBI Taxonomy" id="8364"/>
    <lineage>
        <taxon>Eukaryota</taxon>
        <taxon>Metazoa</taxon>
        <taxon>Chordata</taxon>
        <taxon>Craniata</taxon>
        <taxon>Vertebrata</taxon>
        <taxon>Euteleostomi</taxon>
        <taxon>Amphibia</taxon>
        <taxon>Batrachia</taxon>
        <taxon>Anura</taxon>
        <taxon>Pipoidea</taxon>
        <taxon>Pipidae</taxon>
        <taxon>Xenopodinae</taxon>
        <taxon>Xenopus</taxon>
        <taxon>Silurana</taxon>
    </lineage>
</organism>
<dbReference type="GeneID" id="116409832"/>
<reference evidence="5" key="2">
    <citation type="submission" date="2021-03" db="UniProtKB">
        <authorList>
            <consortium name="Ensembl"/>
        </authorList>
    </citation>
    <scope>IDENTIFICATION</scope>
</reference>
<evidence type="ECO:0000259" key="4">
    <source>
        <dbReference type="PROSITE" id="PS50024"/>
    </source>
</evidence>
<evidence type="ECO:0000313" key="8">
    <source>
        <dbReference type="Xenbase" id="XB-GENE-29095803"/>
    </source>
</evidence>
<reference evidence="5" key="1">
    <citation type="journal article" date="2010" name="Science">
        <title>The genome of the Western clawed frog Xenopus tropicalis.</title>
        <authorList>
            <person name="Hellsten U."/>
            <person name="Harland R.M."/>
            <person name="Gilchrist M.J."/>
            <person name="Hendrix D."/>
            <person name="Jurka J."/>
            <person name="Kapitonov V."/>
            <person name="Ovcharenko I."/>
            <person name="Putnam N.H."/>
            <person name="Shu S."/>
            <person name="Taher L."/>
            <person name="Blitz I.L."/>
            <person name="Blumberg B."/>
            <person name="Dichmann D.S."/>
            <person name="Dubchak I."/>
            <person name="Amaya E."/>
            <person name="Detter J.C."/>
            <person name="Fletcher R."/>
            <person name="Gerhard D.S."/>
            <person name="Goodstein D."/>
            <person name="Graves T."/>
            <person name="Grigoriev I.V."/>
            <person name="Grimwood J."/>
            <person name="Kawashima T."/>
            <person name="Lindquist E."/>
            <person name="Lucas S.M."/>
            <person name="Mead P.E."/>
            <person name="Mitros T."/>
            <person name="Ogino H."/>
            <person name="Ohta Y."/>
            <person name="Poliakov A.V."/>
            <person name="Pollet N."/>
            <person name="Robert J."/>
            <person name="Salamov A."/>
            <person name="Sater A.K."/>
            <person name="Schmutz J."/>
            <person name="Terry A."/>
            <person name="Vize P.D."/>
            <person name="Warren W.C."/>
            <person name="Wells D."/>
            <person name="Wills A."/>
            <person name="Wilson R.K."/>
            <person name="Zimmerman L.B."/>
            <person name="Zorn A.M."/>
            <person name="Grainger R."/>
            <person name="Grammer T."/>
            <person name="Khokha M.K."/>
            <person name="Richardson P.M."/>
            <person name="Rokhsar D.S."/>
        </authorList>
    </citation>
    <scope>NUCLEOTIDE SEQUENCE [LARGE SCALE GENOMIC DNA]</scope>
    <source>
        <strain evidence="5">Nigerian</strain>
    </source>
</reference>
<dbReference type="SMART" id="SM00200">
    <property type="entry name" value="SEA"/>
    <property type="match status" value="1"/>
</dbReference>
<feature type="chain" id="PRO_5044662792" evidence="3">
    <location>
        <begin position="19"/>
        <end position="513"/>
    </location>
</feature>
<dbReference type="InterPro" id="IPR053311">
    <property type="entry name" value="Mucosal_Integrity_Assoc"/>
</dbReference>
<name>A0A803J7K9_XENTR</name>
<keyword evidence="2" id="KW-0812">Transmembrane</keyword>
<dbReference type="AGR" id="Xenbase:XB-GENE-29095803"/>
<sequence>MKGISIIIWLTLLATVTAWNQEHKSKSGFKSQDAPTAIKQPRVIMLNSPKSNFLENKEHIGSRERRNAMTVLEIRDPTEETDVKVKTTVKPTTRPAIKIGHYFINLGKHKRMSLESKRVQQQMAEIYEGSGTTDPTPEGSGETETSDPFTVSFTTQSTISTPSKCQNGGTYNGFICICPSNFEGPECEFIKDLLVGKVVDTFVKVTLKIVNHPYTDALNDKTSAEYAAFESNFKTEMDKVYGNVPGYKGVQIGAVSQGSIVVEHNVTVETEYKNNSSVTEDYSEIFQVVNTVLEKLVADNCTGEGSSSLCISSNFTTEEIFPTSEADLCKKGIPVDYLSYFSPVVTDSGLTCVSECNVLSPRFKDCTRGTCHIQISKGTHCLCPDTHDYLYTSATCGARISKAAVYGSAGAVAAALLIIIITVAILLSREKRHKKKRTKEPFSNDMDYKWYEDDEQWNNTNQNIPVTNLALREDDYAPRNQYSTNKQSFKPSLENVETGVQMKILRPEVNKSL</sequence>
<dbReference type="PANTHER" id="PTHR37999">
    <property type="entry name" value="MUCIN-17"/>
    <property type="match status" value="1"/>
</dbReference>
<dbReference type="OrthoDB" id="7493297at2759"/>
<dbReference type="OMA" id="WYEDDEQ"/>
<evidence type="ECO:0000256" key="1">
    <source>
        <dbReference type="SAM" id="MobiDB-lite"/>
    </source>
</evidence>
<accession>A0A803J7K9</accession>
<feature type="region of interest" description="Disordered" evidence="1">
    <location>
        <begin position="128"/>
        <end position="147"/>
    </location>
</feature>
<dbReference type="PROSITE" id="PS50024">
    <property type="entry name" value="SEA"/>
    <property type="match status" value="1"/>
</dbReference>
<dbReference type="Xenbase" id="XB-GENE-29095803">
    <property type="gene designation" value="LOC116409832"/>
</dbReference>
<protein>
    <submittedName>
        <fullName evidence="5 7">Mucin-3B-like</fullName>
    </submittedName>
</protein>
<dbReference type="Pfam" id="PF01390">
    <property type="entry name" value="SEA"/>
    <property type="match status" value="1"/>
</dbReference>
<gene>
    <name evidence="5 7 8" type="primary">LOC116409832</name>
</gene>
<dbReference type="GO" id="GO:0071944">
    <property type="term" value="C:cell periphery"/>
    <property type="evidence" value="ECO:0007669"/>
    <property type="project" value="UniProtKB-ARBA"/>
</dbReference>
<evidence type="ECO:0000256" key="3">
    <source>
        <dbReference type="SAM" id="SignalP"/>
    </source>
</evidence>
<reference evidence="7" key="3">
    <citation type="submission" date="2025-04" db="UniProtKB">
        <authorList>
            <consortium name="RefSeq"/>
        </authorList>
    </citation>
    <scope>IDENTIFICATION</scope>
    <source>
        <strain evidence="7">Nigerian</strain>
        <tissue evidence="7">Liver and blood</tissue>
    </source>
</reference>